<dbReference type="eggNOG" id="COG1121">
    <property type="taxonomic scope" value="Bacteria"/>
</dbReference>
<evidence type="ECO:0000313" key="7">
    <source>
        <dbReference type="EMBL" id="AIF41073.1"/>
    </source>
</evidence>
<dbReference type="RefSeq" id="WP_038568658.1">
    <property type="nucleotide sequence ID" value="NZ_CAKZHM010000118.1"/>
</dbReference>
<keyword evidence="3" id="KW-0547">Nucleotide-binding</keyword>
<evidence type="ECO:0000256" key="4">
    <source>
        <dbReference type="ARBA" id="ARBA00022840"/>
    </source>
</evidence>
<feature type="compositionally biased region" description="Basic and acidic residues" evidence="5">
    <location>
        <begin position="243"/>
        <end position="253"/>
    </location>
</feature>
<reference evidence="7 8" key="1">
    <citation type="submission" date="2014-07" db="EMBL/GenBank/DDBJ databases">
        <title>Genome Sequencing of Dermacoccus nishinomiyaensis.</title>
        <authorList>
            <person name="Hong K.W."/>
            <person name="Chan K.G."/>
        </authorList>
    </citation>
    <scope>NUCLEOTIDE SEQUENCE [LARGE SCALE GENOMIC DNA]</scope>
    <source>
        <strain evidence="7 8">M25</strain>
    </source>
</reference>
<evidence type="ECO:0000256" key="5">
    <source>
        <dbReference type="SAM" id="MobiDB-lite"/>
    </source>
</evidence>
<dbReference type="PANTHER" id="PTHR42734:SF5">
    <property type="entry name" value="IRON TRANSPORT SYSTEM ATP-BINDING PROTEIN HI_0361-RELATED"/>
    <property type="match status" value="1"/>
</dbReference>
<evidence type="ECO:0000256" key="3">
    <source>
        <dbReference type="ARBA" id="ARBA00022741"/>
    </source>
</evidence>
<evidence type="ECO:0000313" key="8">
    <source>
        <dbReference type="Proteomes" id="UP000027986"/>
    </source>
</evidence>
<dbReference type="AlphaFoldDB" id="A0A075JM10"/>
<keyword evidence="4" id="KW-0067">ATP-binding</keyword>
<dbReference type="Proteomes" id="UP000027986">
    <property type="component" value="Chromosome"/>
</dbReference>
<dbReference type="Pfam" id="PF00005">
    <property type="entry name" value="ABC_tran"/>
    <property type="match status" value="1"/>
</dbReference>
<evidence type="ECO:0000256" key="1">
    <source>
        <dbReference type="ARBA" id="ARBA00005417"/>
    </source>
</evidence>
<dbReference type="InterPro" id="IPR003593">
    <property type="entry name" value="AAA+_ATPase"/>
</dbReference>
<sequence length="282" mass="30094">MSVSPILRLRDAAFGYDGRAVVSGVSLEVNPGEIIAVLGPNGSGKSTLMRGILGLNDHVSGQVELFGTPASSFKARTRIGYVPQRHTLSASVRATVEEVVEVGRLPHRPWYRRADAEDRRLVTAALAEVGLADRSRDDVATLSGGQHRRVLIARALAAQPDILVMDEPTAGVDTASQEVLAEVLERLAASGVTMIIVTHEIEALHGIVTRIVEVAHGAVTFDGPPARYGERVSASLGGVSLGGHDHHAEDLPHHAPGYARGPFDDARFAPDHGRFREGDRRG</sequence>
<dbReference type="PROSITE" id="PS50893">
    <property type="entry name" value="ABC_TRANSPORTER_2"/>
    <property type="match status" value="1"/>
</dbReference>
<dbReference type="GeneID" id="41841293"/>
<dbReference type="GO" id="GO:0016887">
    <property type="term" value="F:ATP hydrolysis activity"/>
    <property type="evidence" value="ECO:0007669"/>
    <property type="project" value="InterPro"/>
</dbReference>
<dbReference type="EMBL" id="CP008889">
    <property type="protein sequence ID" value="AIF41073.1"/>
    <property type="molecule type" value="Genomic_DNA"/>
</dbReference>
<evidence type="ECO:0000259" key="6">
    <source>
        <dbReference type="PROSITE" id="PS50893"/>
    </source>
</evidence>
<name>A0A075JM10_9MICO</name>
<dbReference type="SUPFAM" id="SSF52540">
    <property type="entry name" value="P-loop containing nucleoside triphosphate hydrolases"/>
    <property type="match status" value="1"/>
</dbReference>
<dbReference type="InterPro" id="IPR027417">
    <property type="entry name" value="P-loop_NTPase"/>
</dbReference>
<dbReference type="HOGENOM" id="CLU_000604_1_11_11"/>
<dbReference type="InterPro" id="IPR003439">
    <property type="entry name" value="ABC_transporter-like_ATP-bd"/>
</dbReference>
<dbReference type="PANTHER" id="PTHR42734">
    <property type="entry name" value="METAL TRANSPORT SYSTEM ATP-BINDING PROTEIN TM_0124-RELATED"/>
    <property type="match status" value="1"/>
</dbReference>
<accession>A0A075JM10</accession>
<dbReference type="Gene3D" id="3.40.50.300">
    <property type="entry name" value="P-loop containing nucleotide triphosphate hydrolases"/>
    <property type="match status" value="1"/>
</dbReference>
<dbReference type="GO" id="GO:0005524">
    <property type="term" value="F:ATP binding"/>
    <property type="evidence" value="ECO:0007669"/>
    <property type="project" value="UniProtKB-KW"/>
</dbReference>
<dbReference type="KEGG" id="dni:HX89_09090"/>
<dbReference type="SMART" id="SM00382">
    <property type="entry name" value="AAA"/>
    <property type="match status" value="1"/>
</dbReference>
<protein>
    <submittedName>
        <fullName evidence="7">Zinc ABC transporter ATPase</fullName>
    </submittedName>
</protein>
<dbReference type="InterPro" id="IPR050153">
    <property type="entry name" value="Metal_Ion_Import_ABC"/>
</dbReference>
<gene>
    <name evidence="7" type="ORF">HX89_09090</name>
</gene>
<feature type="domain" description="ABC transporter" evidence="6">
    <location>
        <begin position="7"/>
        <end position="241"/>
    </location>
</feature>
<comment type="similarity">
    <text evidence="1">Belongs to the ABC transporter superfamily.</text>
</comment>
<keyword evidence="8" id="KW-1185">Reference proteome</keyword>
<organism evidence="7 8">
    <name type="scientific">Dermacoccus nishinomiyaensis</name>
    <dbReference type="NCBI Taxonomy" id="1274"/>
    <lineage>
        <taxon>Bacteria</taxon>
        <taxon>Bacillati</taxon>
        <taxon>Actinomycetota</taxon>
        <taxon>Actinomycetes</taxon>
        <taxon>Micrococcales</taxon>
        <taxon>Dermacoccaceae</taxon>
        <taxon>Dermacoccus</taxon>
    </lineage>
</organism>
<dbReference type="OrthoDB" id="5296765at2"/>
<evidence type="ECO:0000256" key="2">
    <source>
        <dbReference type="ARBA" id="ARBA00022448"/>
    </source>
</evidence>
<dbReference type="CDD" id="cd03235">
    <property type="entry name" value="ABC_Metallic_Cations"/>
    <property type="match status" value="1"/>
</dbReference>
<proteinExistence type="inferred from homology"/>
<feature type="region of interest" description="Disordered" evidence="5">
    <location>
        <begin position="239"/>
        <end position="263"/>
    </location>
</feature>
<keyword evidence="2" id="KW-0813">Transport</keyword>